<dbReference type="AlphaFoldDB" id="A0AAV4TG81"/>
<evidence type="ECO:0008006" key="3">
    <source>
        <dbReference type="Google" id="ProtNLM"/>
    </source>
</evidence>
<proteinExistence type="predicted"/>
<sequence>MKVTVGFLRYKSGSKSDNPNAGAGVFSEIFSFYGPVGRGTAFDSEIAAIRTALSQLQCHLEKFTRAFIFCDSRAALLDIVSSNNPKTKDILEMPLSS</sequence>
<comment type="caution">
    <text evidence="1">The sequence shown here is derived from an EMBL/GenBank/DDBJ whole genome shotgun (WGS) entry which is preliminary data.</text>
</comment>
<dbReference type="Proteomes" id="UP001054837">
    <property type="component" value="Unassembled WGS sequence"/>
</dbReference>
<organism evidence="1 2">
    <name type="scientific">Caerostris darwini</name>
    <dbReference type="NCBI Taxonomy" id="1538125"/>
    <lineage>
        <taxon>Eukaryota</taxon>
        <taxon>Metazoa</taxon>
        <taxon>Ecdysozoa</taxon>
        <taxon>Arthropoda</taxon>
        <taxon>Chelicerata</taxon>
        <taxon>Arachnida</taxon>
        <taxon>Araneae</taxon>
        <taxon>Araneomorphae</taxon>
        <taxon>Entelegynae</taxon>
        <taxon>Araneoidea</taxon>
        <taxon>Araneidae</taxon>
        <taxon>Caerostris</taxon>
    </lineage>
</organism>
<reference evidence="1 2" key="1">
    <citation type="submission" date="2021-06" db="EMBL/GenBank/DDBJ databases">
        <title>Caerostris darwini draft genome.</title>
        <authorList>
            <person name="Kono N."/>
            <person name="Arakawa K."/>
        </authorList>
    </citation>
    <scope>NUCLEOTIDE SEQUENCE [LARGE SCALE GENOMIC DNA]</scope>
</reference>
<name>A0AAV4TG81_9ARAC</name>
<gene>
    <name evidence="1" type="ORF">CDAR_461891</name>
</gene>
<evidence type="ECO:0000313" key="2">
    <source>
        <dbReference type="Proteomes" id="UP001054837"/>
    </source>
</evidence>
<accession>A0AAV4TG81</accession>
<dbReference type="EMBL" id="BPLQ01009277">
    <property type="protein sequence ID" value="GIY42993.1"/>
    <property type="molecule type" value="Genomic_DNA"/>
</dbReference>
<protein>
    <recommendedName>
        <fullName evidence="3">RNase H type-1 domain-containing protein</fullName>
    </recommendedName>
</protein>
<keyword evidence="2" id="KW-1185">Reference proteome</keyword>
<evidence type="ECO:0000313" key="1">
    <source>
        <dbReference type="EMBL" id="GIY42993.1"/>
    </source>
</evidence>